<sequence>MRKLRALVVILQGVTASASPSYLATLYPAGGSSAVCWGVLIAPRHVLTSAHCIAQPLAWVEIGNNVERRRKVVDAVAHPQYNAFTRSFDLAVVELDVQSRVPTTPLRWTSVDGSTSAALSWVSGSNSANVHELSILPDCTSITSKADATVICARTFAVDASCSGNSGRPLLMDGQVAGVGGVGCVSKVAGDVSTTTMYASVALGRSFLEPYLAAEANENPPALYDPRPSRQPIVESIKADIYAN</sequence>
<dbReference type="PANTHER" id="PTHR24276">
    <property type="entry name" value="POLYSERASE-RELATED"/>
    <property type="match status" value="1"/>
</dbReference>
<dbReference type="InterPro" id="IPR050430">
    <property type="entry name" value="Peptidase_S1"/>
</dbReference>
<dbReference type="InterPro" id="IPR001314">
    <property type="entry name" value="Peptidase_S1A"/>
</dbReference>
<name>W4FXE7_APHAT</name>
<keyword evidence="5" id="KW-0325">Glycoprotein</keyword>
<dbReference type="PANTHER" id="PTHR24276:SF98">
    <property type="entry name" value="FI18310P1-RELATED"/>
    <property type="match status" value="1"/>
</dbReference>
<proteinExistence type="inferred from homology"/>
<dbReference type="RefSeq" id="XP_009838243.1">
    <property type="nucleotide sequence ID" value="XM_009839941.1"/>
</dbReference>
<protein>
    <recommendedName>
        <fullName evidence="7">Peptidase S1 domain-containing protein</fullName>
    </recommendedName>
</protein>
<reference evidence="8" key="1">
    <citation type="submission" date="2013-12" db="EMBL/GenBank/DDBJ databases">
        <title>The Genome Sequence of Aphanomyces astaci APO3.</title>
        <authorList>
            <consortium name="The Broad Institute Genomics Platform"/>
            <person name="Russ C."/>
            <person name="Tyler B."/>
            <person name="van West P."/>
            <person name="Dieguez-Uribeondo J."/>
            <person name="Young S.K."/>
            <person name="Zeng Q."/>
            <person name="Gargeya S."/>
            <person name="Fitzgerald M."/>
            <person name="Abouelleil A."/>
            <person name="Alvarado L."/>
            <person name="Chapman S.B."/>
            <person name="Gainer-Dewar J."/>
            <person name="Goldberg J."/>
            <person name="Griggs A."/>
            <person name="Gujja S."/>
            <person name="Hansen M."/>
            <person name="Howarth C."/>
            <person name="Imamovic A."/>
            <person name="Ireland A."/>
            <person name="Larimer J."/>
            <person name="McCowan C."/>
            <person name="Murphy C."/>
            <person name="Pearson M."/>
            <person name="Poon T.W."/>
            <person name="Priest M."/>
            <person name="Roberts A."/>
            <person name="Saif S."/>
            <person name="Shea T."/>
            <person name="Sykes S."/>
            <person name="Wortman J."/>
            <person name="Nusbaum C."/>
            <person name="Birren B."/>
        </authorList>
    </citation>
    <scope>NUCLEOTIDE SEQUENCE [LARGE SCALE GENOMIC DNA]</scope>
    <source>
        <strain evidence="8">APO3</strain>
    </source>
</reference>
<evidence type="ECO:0000256" key="1">
    <source>
        <dbReference type="ARBA" id="ARBA00007664"/>
    </source>
</evidence>
<feature type="signal peptide" evidence="6">
    <location>
        <begin position="1"/>
        <end position="16"/>
    </location>
</feature>
<comment type="similarity">
    <text evidence="1">Belongs to the peptidase S1 family.</text>
</comment>
<dbReference type="EMBL" id="KI913155">
    <property type="protein sequence ID" value="ETV72175.1"/>
    <property type="molecule type" value="Genomic_DNA"/>
</dbReference>
<keyword evidence="2 6" id="KW-0732">Signal</keyword>
<dbReference type="PROSITE" id="PS50240">
    <property type="entry name" value="TRYPSIN_DOM"/>
    <property type="match status" value="1"/>
</dbReference>
<gene>
    <name evidence="8" type="ORF">H257_12651</name>
</gene>
<dbReference type="VEuPathDB" id="FungiDB:H257_12651"/>
<accession>W4FXE7</accession>
<evidence type="ECO:0000313" key="8">
    <source>
        <dbReference type="EMBL" id="ETV72175.1"/>
    </source>
</evidence>
<keyword evidence="4" id="KW-1015">Disulfide bond</keyword>
<dbReference type="InterPro" id="IPR009003">
    <property type="entry name" value="Peptidase_S1_PA"/>
</dbReference>
<evidence type="ECO:0000256" key="6">
    <source>
        <dbReference type="SAM" id="SignalP"/>
    </source>
</evidence>
<organism evidence="8">
    <name type="scientific">Aphanomyces astaci</name>
    <name type="common">Crayfish plague agent</name>
    <dbReference type="NCBI Taxonomy" id="112090"/>
    <lineage>
        <taxon>Eukaryota</taxon>
        <taxon>Sar</taxon>
        <taxon>Stramenopiles</taxon>
        <taxon>Oomycota</taxon>
        <taxon>Saprolegniomycetes</taxon>
        <taxon>Saprolegniales</taxon>
        <taxon>Verrucalvaceae</taxon>
        <taxon>Aphanomyces</taxon>
    </lineage>
</organism>
<feature type="chain" id="PRO_5004840517" description="Peptidase S1 domain-containing protein" evidence="6">
    <location>
        <begin position="17"/>
        <end position="244"/>
    </location>
</feature>
<evidence type="ECO:0000256" key="3">
    <source>
        <dbReference type="ARBA" id="ARBA00023026"/>
    </source>
</evidence>
<dbReference type="STRING" id="112090.W4FXE7"/>
<evidence type="ECO:0000256" key="4">
    <source>
        <dbReference type="ARBA" id="ARBA00023157"/>
    </source>
</evidence>
<dbReference type="PRINTS" id="PR00722">
    <property type="entry name" value="CHYMOTRYPSIN"/>
</dbReference>
<dbReference type="Gene3D" id="2.40.10.10">
    <property type="entry name" value="Trypsin-like serine proteases"/>
    <property type="match status" value="1"/>
</dbReference>
<evidence type="ECO:0000259" key="7">
    <source>
        <dbReference type="PROSITE" id="PS50240"/>
    </source>
</evidence>
<evidence type="ECO:0000256" key="2">
    <source>
        <dbReference type="ARBA" id="ARBA00022729"/>
    </source>
</evidence>
<dbReference type="SMART" id="SM00020">
    <property type="entry name" value="Tryp_SPc"/>
    <property type="match status" value="1"/>
</dbReference>
<feature type="domain" description="Peptidase S1" evidence="7">
    <location>
        <begin position="10"/>
        <end position="217"/>
    </location>
</feature>
<dbReference type="AlphaFoldDB" id="W4FXE7"/>
<dbReference type="Pfam" id="PF00089">
    <property type="entry name" value="Trypsin"/>
    <property type="match status" value="1"/>
</dbReference>
<evidence type="ECO:0000256" key="5">
    <source>
        <dbReference type="ARBA" id="ARBA00023180"/>
    </source>
</evidence>
<dbReference type="SUPFAM" id="SSF50494">
    <property type="entry name" value="Trypsin-like serine proteases"/>
    <property type="match status" value="1"/>
</dbReference>
<dbReference type="InterPro" id="IPR043504">
    <property type="entry name" value="Peptidase_S1_PA_chymotrypsin"/>
</dbReference>
<dbReference type="InterPro" id="IPR001254">
    <property type="entry name" value="Trypsin_dom"/>
</dbReference>
<dbReference type="GO" id="GO:0006508">
    <property type="term" value="P:proteolysis"/>
    <property type="evidence" value="ECO:0007669"/>
    <property type="project" value="InterPro"/>
</dbReference>
<keyword evidence="3" id="KW-0843">Virulence</keyword>
<dbReference type="GO" id="GO:0004252">
    <property type="term" value="F:serine-type endopeptidase activity"/>
    <property type="evidence" value="ECO:0007669"/>
    <property type="project" value="InterPro"/>
</dbReference>
<dbReference type="GeneID" id="20814647"/>
<dbReference type="OrthoDB" id="5918597at2759"/>